<keyword evidence="6" id="KW-0645">Protease</keyword>
<dbReference type="SUPFAM" id="SSF51306">
    <property type="entry name" value="LexA/Signal peptidase"/>
    <property type="match status" value="1"/>
</dbReference>
<reference evidence="9" key="2">
    <citation type="submission" date="2016-03" db="EMBL/GenBank/DDBJ databases">
        <authorList>
            <person name="Ploux O."/>
        </authorList>
    </citation>
    <scope>NUCLEOTIDE SEQUENCE [LARGE SCALE GENOMIC DNA]</scope>
    <source>
        <strain evidence="9">PP9</strain>
    </source>
</reference>
<keyword evidence="9" id="KW-1185">Reference proteome</keyword>
<dbReference type="InterPro" id="IPR019757">
    <property type="entry name" value="Pept_S26A_signal_pept_1_Lys-AS"/>
</dbReference>
<evidence type="ECO:0000313" key="9">
    <source>
        <dbReference type="Proteomes" id="UP000076021"/>
    </source>
</evidence>
<dbReference type="InterPro" id="IPR019758">
    <property type="entry name" value="Pept_S26A_signal_pept_1_CS"/>
</dbReference>
<feature type="domain" description="Peptidase S26" evidence="7">
    <location>
        <begin position="1"/>
        <end position="124"/>
    </location>
</feature>
<dbReference type="PANTHER" id="PTHR43390">
    <property type="entry name" value="SIGNAL PEPTIDASE I"/>
    <property type="match status" value="1"/>
</dbReference>
<dbReference type="STRING" id="241244.ATY39_05880"/>
<dbReference type="PROSITE" id="PS00760">
    <property type="entry name" value="SPASE_I_2"/>
    <property type="match status" value="1"/>
</dbReference>
<dbReference type="Pfam" id="PF10502">
    <property type="entry name" value="Peptidase_S26"/>
    <property type="match status" value="1"/>
</dbReference>
<evidence type="ECO:0000256" key="6">
    <source>
        <dbReference type="RuleBase" id="RU362042"/>
    </source>
</evidence>
<keyword evidence="5 6" id="KW-0378">Hydrolase</keyword>
<dbReference type="CDD" id="cd06530">
    <property type="entry name" value="S26_SPase_I"/>
    <property type="match status" value="1"/>
</dbReference>
<protein>
    <recommendedName>
        <fullName evidence="4 6">Signal peptidase I</fullName>
        <ecNumber evidence="4 6">3.4.21.89</ecNumber>
    </recommendedName>
</protein>
<dbReference type="AlphaFoldDB" id="A0A143HC81"/>
<dbReference type="PROSITE" id="PS00761">
    <property type="entry name" value="SPASE_I_3"/>
    <property type="match status" value="1"/>
</dbReference>
<comment type="subcellular location">
    <subcellularLocation>
        <location evidence="2">Cell membrane</location>
        <topology evidence="2">Single-pass type II membrane protein</topology>
    </subcellularLocation>
    <subcellularLocation>
        <location evidence="6">Membrane</location>
        <topology evidence="6">Single-pass type II membrane protein</topology>
    </subcellularLocation>
</comment>
<evidence type="ECO:0000259" key="7">
    <source>
        <dbReference type="Pfam" id="PF10502"/>
    </source>
</evidence>
<evidence type="ECO:0000313" key="8">
    <source>
        <dbReference type="EMBL" id="AMW99029.1"/>
    </source>
</evidence>
<dbReference type="NCBIfam" id="TIGR02227">
    <property type="entry name" value="sigpep_I_bact"/>
    <property type="match status" value="1"/>
</dbReference>
<dbReference type="GO" id="GO:0006465">
    <property type="term" value="P:signal peptide processing"/>
    <property type="evidence" value="ECO:0007669"/>
    <property type="project" value="InterPro"/>
</dbReference>
<dbReference type="InterPro" id="IPR000223">
    <property type="entry name" value="Pept_S26A_signal_pept_1"/>
</dbReference>
<gene>
    <name evidence="8" type="ORF">ATY39_05880</name>
</gene>
<dbReference type="GO" id="GO:0009003">
    <property type="term" value="F:signal peptidase activity"/>
    <property type="evidence" value="ECO:0007669"/>
    <property type="project" value="UniProtKB-EC"/>
</dbReference>
<dbReference type="GO" id="GO:0005886">
    <property type="term" value="C:plasma membrane"/>
    <property type="evidence" value="ECO:0007669"/>
    <property type="project" value="UniProtKB-SubCell"/>
</dbReference>
<evidence type="ECO:0000256" key="4">
    <source>
        <dbReference type="ARBA" id="ARBA00013208"/>
    </source>
</evidence>
<dbReference type="PRINTS" id="PR00727">
    <property type="entry name" value="LEADERPTASE"/>
</dbReference>
<sequence>MENSLHEGDYLLSSKVSYEFHAPKYNDIVSFDADIIAGHDLYIKRVIGLPGDHIQIRGKTLYRNGKMVKEPYIKETMDSPSIDIVIPKRKVFVMGDNRNHSMDSRDFGPIDYRKEIRGKVLLRFKPFNQSWH</sequence>
<evidence type="ECO:0000256" key="1">
    <source>
        <dbReference type="ARBA" id="ARBA00000677"/>
    </source>
</evidence>
<dbReference type="Proteomes" id="UP000076021">
    <property type="component" value="Chromosome"/>
</dbReference>
<evidence type="ECO:0000256" key="5">
    <source>
        <dbReference type="ARBA" id="ARBA00022801"/>
    </source>
</evidence>
<comment type="catalytic activity">
    <reaction evidence="1 6">
        <text>Cleavage of hydrophobic, N-terminal signal or leader sequences from secreted and periplasmic proteins.</text>
        <dbReference type="EC" id="3.4.21.89"/>
    </reaction>
</comment>
<reference evidence="8 9" key="1">
    <citation type="journal article" date="2016" name="Genome Announc.">
        <title>Whole-Genome Sequence of Rummeliibacillus stabekisii Strain PP9 Isolated from Antarctic Soil.</title>
        <authorList>
            <person name="da Mota F.F."/>
            <person name="Vollu R.E."/>
            <person name="Jurelevicius D."/>
            <person name="Seldin L."/>
        </authorList>
    </citation>
    <scope>NUCLEOTIDE SEQUENCE [LARGE SCALE GENOMIC DNA]</scope>
    <source>
        <strain evidence="8 9">PP9</strain>
    </source>
</reference>
<dbReference type="InterPro" id="IPR036286">
    <property type="entry name" value="LexA/Signal_pep-like_sf"/>
</dbReference>
<comment type="similarity">
    <text evidence="3 6">Belongs to the peptidase S26 family.</text>
</comment>
<accession>A0A143HC81</accession>
<dbReference type="InterPro" id="IPR019533">
    <property type="entry name" value="Peptidase_S26"/>
</dbReference>
<dbReference type="EMBL" id="CP014806">
    <property type="protein sequence ID" value="AMW99029.1"/>
    <property type="molecule type" value="Genomic_DNA"/>
</dbReference>
<dbReference type="GO" id="GO:0004252">
    <property type="term" value="F:serine-type endopeptidase activity"/>
    <property type="evidence" value="ECO:0007669"/>
    <property type="project" value="InterPro"/>
</dbReference>
<dbReference type="EC" id="3.4.21.89" evidence="4 6"/>
<evidence type="ECO:0000256" key="2">
    <source>
        <dbReference type="ARBA" id="ARBA00004401"/>
    </source>
</evidence>
<organism evidence="8 9">
    <name type="scientific">Rummeliibacillus stabekisii</name>
    <dbReference type="NCBI Taxonomy" id="241244"/>
    <lineage>
        <taxon>Bacteria</taxon>
        <taxon>Bacillati</taxon>
        <taxon>Bacillota</taxon>
        <taxon>Bacilli</taxon>
        <taxon>Bacillales</taxon>
        <taxon>Caryophanaceae</taxon>
        <taxon>Rummeliibacillus</taxon>
    </lineage>
</organism>
<evidence type="ECO:0000256" key="3">
    <source>
        <dbReference type="ARBA" id="ARBA00009370"/>
    </source>
</evidence>
<dbReference type="PANTHER" id="PTHR43390:SF1">
    <property type="entry name" value="CHLOROPLAST PROCESSING PEPTIDASE"/>
    <property type="match status" value="1"/>
</dbReference>
<name>A0A143HC81_9BACL</name>
<proteinExistence type="inferred from homology"/>
<dbReference type="Gene3D" id="2.10.109.10">
    <property type="entry name" value="Umud Fragment, subunit A"/>
    <property type="match status" value="1"/>
</dbReference>
<dbReference type="KEGG" id="rst:ATY39_05880"/>